<keyword evidence="8" id="KW-1185">Reference proteome</keyword>
<dbReference type="PROSITE" id="PS51898">
    <property type="entry name" value="TYR_RECOMBINASE"/>
    <property type="match status" value="1"/>
</dbReference>
<organism evidence="7 8">
    <name type="scientific">Marinobacterium rhizophilum</name>
    <dbReference type="NCBI Taxonomy" id="420402"/>
    <lineage>
        <taxon>Bacteria</taxon>
        <taxon>Pseudomonadati</taxon>
        <taxon>Pseudomonadota</taxon>
        <taxon>Gammaproteobacteria</taxon>
        <taxon>Oceanospirillales</taxon>
        <taxon>Oceanospirillaceae</taxon>
        <taxon>Marinobacterium</taxon>
    </lineage>
</organism>
<dbReference type="Proteomes" id="UP001058461">
    <property type="component" value="Chromosome"/>
</dbReference>
<dbReference type="Pfam" id="PF24624">
    <property type="entry name" value="Int_N"/>
    <property type="match status" value="1"/>
</dbReference>
<dbReference type="PANTHER" id="PTHR30349:SF93">
    <property type="entry name" value="FELS-2 PROPHAGE PROTEIN"/>
    <property type="match status" value="1"/>
</dbReference>
<evidence type="ECO:0000256" key="4">
    <source>
        <dbReference type="PROSITE-ProRule" id="PRU01248"/>
    </source>
</evidence>
<dbReference type="InterPro" id="IPR002104">
    <property type="entry name" value="Integrase_catalytic"/>
</dbReference>
<keyword evidence="3" id="KW-0233">DNA recombination</keyword>
<dbReference type="PROSITE" id="PS51900">
    <property type="entry name" value="CB"/>
    <property type="match status" value="1"/>
</dbReference>
<reference evidence="7" key="1">
    <citation type="submission" date="2021-04" db="EMBL/GenBank/DDBJ databases">
        <title>Oceanospirillales bacteria with DddD are important DMSP degraders in coastal seawater.</title>
        <authorList>
            <person name="Liu J."/>
        </authorList>
    </citation>
    <scope>NUCLEOTIDE SEQUENCE</scope>
    <source>
        <strain evidence="7">D13-1</strain>
    </source>
</reference>
<accession>A0ABY5HP75</accession>
<keyword evidence="2 4" id="KW-0238">DNA-binding</keyword>
<evidence type="ECO:0000313" key="7">
    <source>
        <dbReference type="EMBL" id="UTW14236.1"/>
    </source>
</evidence>
<evidence type="ECO:0000256" key="2">
    <source>
        <dbReference type="ARBA" id="ARBA00023125"/>
    </source>
</evidence>
<dbReference type="PANTHER" id="PTHR30349">
    <property type="entry name" value="PHAGE INTEGRASE-RELATED"/>
    <property type="match status" value="1"/>
</dbReference>
<dbReference type="InterPro" id="IPR057084">
    <property type="entry name" value="Int_N"/>
</dbReference>
<gene>
    <name evidence="7" type="ORF">KDW95_11590</name>
</gene>
<dbReference type="InterPro" id="IPR050090">
    <property type="entry name" value="Tyrosine_recombinase_XerCD"/>
</dbReference>
<keyword evidence="1" id="KW-0229">DNA integration</keyword>
<dbReference type="CDD" id="cd00796">
    <property type="entry name" value="INT_Rci_Hp1_C"/>
    <property type="match status" value="1"/>
</dbReference>
<dbReference type="Pfam" id="PF00589">
    <property type="entry name" value="Phage_integrase"/>
    <property type="match status" value="2"/>
</dbReference>
<dbReference type="InterPro" id="IPR044068">
    <property type="entry name" value="CB"/>
</dbReference>
<dbReference type="EMBL" id="CP073347">
    <property type="protein sequence ID" value="UTW14236.1"/>
    <property type="molecule type" value="Genomic_DNA"/>
</dbReference>
<dbReference type="Gene3D" id="1.10.150.130">
    <property type="match status" value="1"/>
</dbReference>
<proteinExistence type="predicted"/>
<feature type="domain" description="Core-binding (CB)" evidence="6">
    <location>
        <begin position="59"/>
        <end position="137"/>
    </location>
</feature>
<dbReference type="InterPro" id="IPR010998">
    <property type="entry name" value="Integrase_recombinase_N"/>
</dbReference>
<evidence type="ECO:0000256" key="1">
    <source>
        <dbReference type="ARBA" id="ARBA00022908"/>
    </source>
</evidence>
<dbReference type="SUPFAM" id="SSF56349">
    <property type="entry name" value="DNA breaking-rejoining enzymes"/>
    <property type="match status" value="1"/>
</dbReference>
<dbReference type="Gene3D" id="1.10.443.10">
    <property type="entry name" value="Intergrase catalytic core"/>
    <property type="match status" value="1"/>
</dbReference>
<dbReference type="InterPro" id="IPR013762">
    <property type="entry name" value="Integrase-like_cat_sf"/>
</dbReference>
<evidence type="ECO:0000259" key="5">
    <source>
        <dbReference type="PROSITE" id="PS51898"/>
    </source>
</evidence>
<dbReference type="InterPro" id="IPR011010">
    <property type="entry name" value="DNA_brk_join_enz"/>
</dbReference>
<sequence length="335" mass="38189">MTISKEGNNWKVDIRPDGHAGKRVIRRFRTKAEATRFEAHVIARAIENKPWNPKAIDSRRLSTLIEIWETEHSPTISSGWKYARILKSICEDLGDPVARQLTPMAISQWRSQRMKQTAVTTINQNLQALKGLFNWLSKRGHIDYPNPMQLIENIRTHESDRPFLSHEQIKTLLGYLPNHPHRDVATLIRVCLETGARWSEAQGLTRERIHPNRLIFTQTKSKKTRAVPINQELYDLILSNSGAPPFRHCETSARALLNSLLDLPKGISTHILRHTFASHFVMAGGNILTLQRILGHSSIQMTMRYAHLAPDHLEEATRLNPVSLGKNRESGTKAQ</sequence>
<evidence type="ECO:0000313" key="8">
    <source>
        <dbReference type="Proteomes" id="UP001058461"/>
    </source>
</evidence>
<name>A0ABY5HP75_9GAMM</name>
<evidence type="ECO:0000259" key="6">
    <source>
        <dbReference type="PROSITE" id="PS51900"/>
    </source>
</evidence>
<feature type="domain" description="Tyr recombinase" evidence="5">
    <location>
        <begin position="159"/>
        <end position="318"/>
    </location>
</feature>
<dbReference type="RefSeq" id="WP_255856428.1">
    <property type="nucleotide sequence ID" value="NZ_CP073347.1"/>
</dbReference>
<evidence type="ECO:0000256" key="3">
    <source>
        <dbReference type="ARBA" id="ARBA00023172"/>
    </source>
</evidence>
<protein>
    <submittedName>
        <fullName evidence="7">Tyrosine-type recombinase/integrase</fullName>
    </submittedName>
</protein>